<evidence type="ECO:0000313" key="3">
    <source>
        <dbReference type="EMBL" id="TXD79954.1"/>
    </source>
</evidence>
<dbReference type="InterPro" id="IPR001173">
    <property type="entry name" value="Glyco_trans_2-like"/>
</dbReference>
<dbReference type="SUPFAM" id="SSF53448">
    <property type="entry name" value="Nucleotide-diphospho-sugar transferases"/>
    <property type="match status" value="1"/>
</dbReference>
<dbReference type="RefSeq" id="WP_086501504.1">
    <property type="nucleotide sequence ID" value="NZ_MSSV01000008.1"/>
</dbReference>
<organism evidence="2 4">
    <name type="scientific">Algoriphagus ratkowskyi</name>
    <dbReference type="NCBI Taxonomy" id="57028"/>
    <lineage>
        <taxon>Bacteria</taxon>
        <taxon>Pseudomonadati</taxon>
        <taxon>Bacteroidota</taxon>
        <taxon>Cytophagia</taxon>
        <taxon>Cytophagales</taxon>
        <taxon>Cyclobacteriaceae</taxon>
        <taxon>Algoriphagus</taxon>
    </lineage>
</organism>
<gene>
    <name evidence="3" type="ORF">ESW18_02155</name>
    <name evidence="2" type="ORF">LV84_02188</name>
</gene>
<comment type="caution">
    <text evidence="2">The sequence shown here is derived from an EMBL/GenBank/DDBJ whole genome shotgun (WGS) entry which is preliminary data.</text>
</comment>
<keyword evidence="2" id="KW-0328">Glycosyltransferase</keyword>
<reference evidence="2 4" key="1">
    <citation type="submission" date="2018-06" db="EMBL/GenBank/DDBJ databases">
        <title>Genomic Encyclopedia of Archaeal and Bacterial Type Strains, Phase II (KMG-II): from individual species to whole genera.</title>
        <authorList>
            <person name="Goeker M."/>
        </authorList>
    </citation>
    <scope>NUCLEOTIDE SEQUENCE [LARGE SCALE GENOMIC DNA]</scope>
    <source>
        <strain evidence="2 4">DSM 22686</strain>
    </source>
</reference>
<evidence type="ECO:0000313" key="2">
    <source>
        <dbReference type="EMBL" id="PZX57057.1"/>
    </source>
</evidence>
<sequence>MPTQSIHDHTPIASVIIPCYNQGTFLEEAVTSVLNSSLKKLEIIVIDDGSTDNSLEIAISIQQRHPKLIQVLSQPNAGPSVARNLGIKQASGKYILPLDADDKIGQEYLLESVNKLEQNQNVKLVYCEAEKFGFKNKQWKLKEFSQAALAKDNMIFVSSVFRKSDWKNAGGFDERMVWGWEDWEFWINLLKSGGEVIKLPLVGFSYRIHSCSRRKSVNRKAKKSTIALINQKHSAFLNEHLGGPLRNPRTWSKSINLASSWFTAFQDYKFKRNLLPILFDKK</sequence>
<dbReference type="CDD" id="cd00761">
    <property type="entry name" value="Glyco_tranf_GTA_type"/>
    <property type="match status" value="1"/>
</dbReference>
<dbReference type="GO" id="GO:0016757">
    <property type="term" value="F:glycosyltransferase activity"/>
    <property type="evidence" value="ECO:0007669"/>
    <property type="project" value="UniProtKB-KW"/>
</dbReference>
<keyword evidence="2" id="KW-0808">Transferase</keyword>
<keyword evidence="5" id="KW-1185">Reference proteome</keyword>
<feature type="domain" description="Glycosyltransferase 2-like" evidence="1">
    <location>
        <begin position="14"/>
        <end position="143"/>
    </location>
</feature>
<evidence type="ECO:0000313" key="4">
    <source>
        <dbReference type="Proteomes" id="UP000249115"/>
    </source>
</evidence>
<dbReference type="EMBL" id="QKZU01000007">
    <property type="protein sequence ID" value="PZX57057.1"/>
    <property type="molecule type" value="Genomic_DNA"/>
</dbReference>
<dbReference type="Proteomes" id="UP000321927">
    <property type="component" value="Unassembled WGS sequence"/>
</dbReference>
<dbReference type="PANTHER" id="PTHR43685">
    <property type="entry name" value="GLYCOSYLTRANSFERASE"/>
    <property type="match status" value="1"/>
</dbReference>
<dbReference type="Proteomes" id="UP000249115">
    <property type="component" value="Unassembled WGS sequence"/>
</dbReference>
<dbReference type="AlphaFoldDB" id="A0A2W7RNG2"/>
<evidence type="ECO:0000259" key="1">
    <source>
        <dbReference type="Pfam" id="PF00535"/>
    </source>
</evidence>
<dbReference type="InterPro" id="IPR029044">
    <property type="entry name" value="Nucleotide-diphossugar_trans"/>
</dbReference>
<reference evidence="3 5" key="2">
    <citation type="submission" date="2019-08" db="EMBL/GenBank/DDBJ databases">
        <title>Genome of Algoriphagus ratkowskyi IC026.</title>
        <authorList>
            <person name="Bowman J.P."/>
        </authorList>
    </citation>
    <scope>NUCLEOTIDE SEQUENCE [LARGE SCALE GENOMIC DNA]</scope>
    <source>
        <strain evidence="3 5">IC026</strain>
    </source>
</reference>
<accession>A0A2W7RNG2</accession>
<evidence type="ECO:0000313" key="5">
    <source>
        <dbReference type="Proteomes" id="UP000321927"/>
    </source>
</evidence>
<name>A0A2W7RNG2_9BACT</name>
<dbReference type="Gene3D" id="3.90.550.10">
    <property type="entry name" value="Spore Coat Polysaccharide Biosynthesis Protein SpsA, Chain A"/>
    <property type="match status" value="1"/>
</dbReference>
<proteinExistence type="predicted"/>
<dbReference type="OrthoDB" id="6307329at2"/>
<dbReference type="PANTHER" id="PTHR43685:SF2">
    <property type="entry name" value="GLYCOSYLTRANSFERASE 2-LIKE DOMAIN-CONTAINING PROTEIN"/>
    <property type="match status" value="1"/>
</dbReference>
<dbReference type="EMBL" id="VORV01000001">
    <property type="protein sequence ID" value="TXD79954.1"/>
    <property type="molecule type" value="Genomic_DNA"/>
</dbReference>
<protein>
    <submittedName>
        <fullName evidence="2">Galactosyltransferase-like protein</fullName>
    </submittedName>
    <submittedName>
        <fullName evidence="3">Glycosyltransferase family 2 protein</fullName>
    </submittedName>
</protein>
<dbReference type="InterPro" id="IPR050834">
    <property type="entry name" value="Glycosyltransf_2"/>
</dbReference>
<dbReference type="Pfam" id="PF00535">
    <property type="entry name" value="Glycos_transf_2"/>
    <property type="match status" value="1"/>
</dbReference>